<keyword evidence="9" id="KW-0808">Transferase</keyword>
<evidence type="ECO:0000256" key="3">
    <source>
        <dbReference type="ARBA" id="ARBA00022475"/>
    </source>
</evidence>
<evidence type="ECO:0000256" key="2">
    <source>
        <dbReference type="ARBA" id="ARBA00007400"/>
    </source>
</evidence>
<reference evidence="10" key="1">
    <citation type="submission" date="2018-11" db="EMBL/GenBank/DDBJ databases">
        <title>Chitinophaga lutea sp.nov., isolate from arsenic contaminated soil.</title>
        <authorList>
            <person name="Zong Y."/>
        </authorList>
    </citation>
    <scope>NUCLEOTIDE SEQUENCE [LARGE SCALE GENOMIC DNA]</scope>
    <source>
        <strain evidence="10">YLT18</strain>
    </source>
</reference>
<protein>
    <submittedName>
        <fullName evidence="9">Acyltransferase</fullName>
    </submittedName>
</protein>
<name>A0A3N4M9W8_9BACT</name>
<sequence>MGIKLINTDMLKNNRLAWVDYTRGIAIILVLYRHIFEGISRTGLPTAEYSYLEHANIIFYSFRMPLFFILSGIFIGKSLAKRPVGKLIANKFSILLYPYFVWSILQVTLQLVLSKYVNADRHAADYAYILFFPRRIDQFWYLYALFNVTVLYMLTREKLKLGIWQQLLLGAGMYLVSSYVTQKSIDLGFVYDILHYYIFFALGDLLSARILDQGNFSRFASWKTFLLLLPVFVAGQFYFLTKNLEVNDNLYVEAWQPVLFAVIAVSGCAFMACIAFLLQRYNALRMLRVVGFHSLYIYVSHVLVASAVRLVLMKGLGVTNVPVLLVICLAAAIIIPIMIYNIAMHYGAWWLYSLEKPAGNGKTLAVQNA</sequence>
<feature type="transmembrane region" description="Helical" evidence="7">
    <location>
        <begin position="323"/>
        <end position="343"/>
    </location>
</feature>
<evidence type="ECO:0000259" key="8">
    <source>
        <dbReference type="Pfam" id="PF01757"/>
    </source>
</evidence>
<dbReference type="AlphaFoldDB" id="A0A3N4M9W8"/>
<dbReference type="Pfam" id="PF01757">
    <property type="entry name" value="Acyl_transf_3"/>
    <property type="match status" value="1"/>
</dbReference>
<feature type="domain" description="Acyltransferase 3" evidence="8">
    <location>
        <begin position="17"/>
        <end position="340"/>
    </location>
</feature>
<feature type="transmembrane region" description="Helical" evidence="7">
    <location>
        <begin position="161"/>
        <end position="181"/>
    </location>
</feature>
<evidence type="ECO:0000256" key="1">
    <source>
        <dbReference type="ARBA" id="ARBA00004651"/>
    </source>
</evidence>
<keyword evidence="4 7" id="KW-0812">Transmembrane</keyword>
<comment type="subcellular location">
    <subcellularLocation>
        <location evidence="1">Cell membrane</location>
        <topology evidence="1">Multi-pass membrane protein</topology>
    </subcellularLocation>
</comment>
<evidence type="ECO:0000256" key="7">
    <source>
        <dbReference type="SAM" id="Phobius"/>
    </source>
</evidence>
<dbReference type="GO" id="GO:0005886">
    <property type="term" value="C:plasma membrane"/>
    <property type="evidence" value="ECO:0007669"/>
    <property type="project" value="UniProtKB-SubCell"/>
</dbReference>
<feature type="transmembrane region" description="Helical" evidence="7">
    <location>
        <begin position="138"/>
        <end position="154"/>
    </location>
</feature>
<dbReference type="InterPro" id="IPR002656">
    <property type="entry name" value="Acyl_transf_3_dom"/>
</dbReference>
<feature type="transmembrane region" description="Helical" evidence="7">
    <location>
        <begin position="290"/>
        <end position="311"/>
    </location>
</feature>
<feature type="transmembrane region" description="Helical" evidence="7">
    <location>
        <begin position="193"/>
        <end position="211"/>
    </location>
</feature>
<feature type="transmembrane region" description="Helical" evidence="7">
    <location>
        <begin position="16"/>
        <end position="35"/>
    </location>
</feature>
<feature type="transmembrane region" description="Helical" evidence="7">
    <location>
        <begin position="259"/>
        <end position="278"/>
    </location>
</feature>
<evidence type="ECO:0000256" key="5">
    <source>
        <dbReference type="ARBA" id="ARBA00022989"/>
    </source>
</evidence>
<feature type="transmembrane region" description="Helical" evidence="7">
    <location>
        <begin position="220"/>
        <end position="239"/>
    </location>
</feature>
<dbReference type="GO" id="GO:0016413">
    <property type="term" value="F:O-acetyltransferase activity"/>
    <property type="evidence" value="ECO:0007669"/>
    <property type="project" value="TreeGrafter"/>
</dbReference>
<comment type="caution">
    <text evidence="9">The sequence shown here is derived from an EMBL/GenBank/DDBJ whole genome shotgun (WGS) entry which is preliminary data.</text>
</comment>
<keyword evidence="5 7" id="KW-1133">Transmembrane helix</keyword>
<dbReference type="PANTHER" id="PTHR40074:SF2">
    <property type="entry name" value="O-ACETYLTRANSFERASE WECH"/>
    <property type="match status" value="1"/>
</dbReference>
<feature type="transmembrane region" description="Helical" evidence="7">
    <location>
        <begin position="55"/>
        <end position="75"/>
    </location>
</feature>
<proteinExistence type="inferred from homology"/>
<dbReference type="OrthoDB" id="9809782at2"/>
<comment type="similarity">
    <text evidence="2">Belongs to the acyltransferase 3 family.</text>
</comment>
<organism evidence="9 10">
    <name type="scientific">Chitinophaga barathri</name>
    <dbReference type="NCBI Taxonomy" id="1647451"/>
    <lineage>
        <taxon>Bacteria</taxon>
        <taxon>Pseudomonadati</taxon>
        <taxon>Bacteroidota</taxon>
        <taxon>Chitinophagia</taxon>
        <taxon>Chitinophagales</taxon>
        <taxon>Chitinophagaceae</taxon>
        <taxon>Chitinophaga</taxon>
    </lineage>
</organism>
<keyword evidence="9" id="KW-0012">Acyltransferase</keyword>
<evidence type="ECO:0000256" key="4">
    <source>
        <dbReference type="ARBA" id="ARBA00022692"/>
    </source>
</evidence>
<evidence type="ECO:0000313" key="10">
    <source>
        <dbReference type="Proteomes" id="UP000279089"/>
    </source>
</evidence>
<dbReference type="EMBL" id="RMBX01000017">
    <property type="protein sequence ID" value="RPD38147.1"/>
    <property type="molecule type" value="Genomic_DNA"/>
</dbReference>
<dbReference type="Proteomes" id="UP000279089">
    <property type="component" value="Unassembled WGS sequence"/>
</dbReference>
<dbReference type="GO" id="GO:0009246">
    <property type="term" value="P:enterobacterial common antigen biosynthetic process"/>
    <property type="evidence" value="ECO:0007669"/>
    <property type="project" value="TreeGrafter"/>
</dbReference>
<dbReference type="PANTHER" id="PTHR40074">
    <property type="entry name" value="O-ACETYLTRANSFERASE WECH"/>
    <property type="match status" value="1"/>
</dbReference>
<accession>A0A3N4M9W8</accession>
<feature type="transmembrane region" description="Helical" evidence="7">
    <location>
        <begin position="96"/>
        <end position="118"/>
    </location>
</feature>
<evidence type="ECO:0000313" key="9">
    <source>
        <dbReference type="EMBL" id="RPD38147.1"/>
    </source>
</evidence>
<keyword evidence="10" id="KW-1185">Reference proteome</keyword>
<keyword evidence="6 7" id="KW-0472">Membrane</keyword>
<evidence type="ECO:0000256" key="6">
    <source>
        <dbReference type="ARBA" id="ARBA00023136"/>
    </source>
</evidence>
<keyword evidence="3" id="KW-1003">Cell membrane</keyword>
<gene>
    <name evidence="9" type="ORF">EG028_26150</name>
</gene>